<evidence type="ECO:0000256" key="2">
    <source>
        <dbReference type="ARBA" id="ARBA00022679"/>
    </source>
</evidence>
<reference evidence="6" key="2">
    <citation type="submission" date="2020-09" db="EMBL/GenBank/DDBJ databases">
        <authorList>
            <person name="Sun Q."/>
            <person name="Ohkuma M."/>
        </authorList>
    </citation>
    <scope>NUCLEOTIDE SEQUENCE</scope>
    <source>
        <strain evidence="6">JCM 3091</strain>
    </source>
</reference>
<dbReference type="RefSeq" id="WP_189115400.1">
    <property type="nucleotide sequence ID" value="NZ_BMQC01000015.1"/>
</dbReference>
<reference evidence="6" key="1">
    <citation type="journal article" date="2014" name="Int. J. Syst. Evol. Microbiol.">
        <title>Complete genome sequence of Corynebacterium casei LMG S-19264T (=DSM 44701T), isolated from a smear-ripened cheese.</title>
        <authorList>
            <consortium name="US DOE Joint Genome Institute (JGI-PGF)"/>
            <person name="Walter F."/>
            <person name="Albersmeier A."/>
            <person name="Kalinowski J."/>
            <person name="Ruckert C."/>
        </authorList>
    </citation>
    <scope>NUCLEOTIDE SEQUENCE</scope>
    <source>
        <strain evidence="6">JCM 3091</strain>
    </source>
</reference>
<protein>
    <submittedName>
        <fullName evidence="6">23S rRNA methyltransferase</fullName>
    </submittedName>
</protein>
<dbReference type="InterPro" id="IPR002792">
    <property type="entry name" value="TRAM_dom"/>
</dbReference>
<dbReference type="Gene3D" id="3.40.50.150">
    <property type="entry name" value="Vaccinia Virus protein VP39"/>
    <property type="match status" value="2"/>
</dbReference>
<dbReference type="Pfam" id="PF01938">
    <property type="entry name" value="TRAM"/>
    <property type="match status" value="1"/>
</dbReference>
<dbReference type="Gene3D" id="2.40.50.140">
    <property type="entry name" value="Nucleic acid-binding proteins"/>
    <property type="match status" value="1"/>
</dbReference>
<dbReference type="InterPro" id="IPR010280">
    <property type="entry name" value="U5_MeTrfase_fam"/>
</dbReference>
<keyword evidence="7" id="KW-1185">Reference proteome</keyword>
<feature type="binding site" evidence="4">
    <location>
        <position position="273"/>
    </location>
    <ligand>
        <name>S-adenosyl-L-methionine</name>
        <dbReference type="ChEBI" id="CHEBI:59789"/>
    </ligand>
</feature>
<accession>A0A8J3FL75</accession>
<keyword evidence="2 4" id="KW-0808">Transferase</keyword>
<dbReference type="GO" id="GO:0070041">
    <property type="term" value="F:rRNA (uridine-C5-)-methyltransferase activity"/>
    <property type="evidence" value="ECO:0007669"/>
    <property type="project" value="TreeGrafter"/>
</dbReference>
<evidence type="ECO:0000256" key="3">
    <source>
        <dbReference type="ARBA" id="ARBA00022691"/>
    </source>
</evidence>
<organism evidence="6 7">
    <name type="scientific">Pilimelia terevasa</name>
    <dbReference type="NCBI Taxonomy" id="53372"/>
    <lineage>
        <taxon>Bacteria</taxon>
        <taxon>Bacillati</taxon>
        <taxon>Actinomycetota</taxon>
        <taxon>Actinomycetes</taxon>
        <taxon>Micromonosporales</taxon>
        <taxon>Micromonosporaceae</taxon>
        <taxon>Pilimelia</taxon>
    </lineage>
</organism>
<dbReference type="PROSITE" id="PS50926">
    <property type="entry name" value="TRAM"/>
    <property type="match status" value="1"/>
</dbReference>
<gene>
    <name evidence="6" type="ORF">GCM10010124_34650</name>
</gene>
<feature type="active site" description="Nucleophile" evidence="4">
    <location>
        <position position="369"/>
    </location>
</feature>
<feature type="binding site" evidence="4">
    <location>
        <position position="297"/>
    </location>
    <ligand>
        <name>S-adenosyl-L-methionine</name>
        <dbReference type="ChEBI" id="CHEBI:59789"/>
    </ligand>
</feature>
<keyword evidence="1 4" id="KW-0489">Methyltransferase</keyword>
<proteinExistence type="inferred from homology"/>
<dbReference type="SUPFAM" id="SSF53335">
    <property type="entry name" value="S-adenosyl-L-methionine-dependent methyltransferases"/>
    <property type="match status" value="1"/>
</dbReference>
<evidence type="ECO:0000313" key="7">
    <source>
        <dbReference type="Proteomes" id="UP000662200"/>
    </source>
</evidence>
<dbReference type="PANTHER" id="PTHR11061:SF30">
    <property type="entry name" value="TRNA (URACIL(54)-C(5))-METHYLTRANSFERASE"/>
    <property type="match status" value="1"/>
</dbReference>
<dbReference type="AlphaFoldDB" id="A0A8J3FL75"/>
<dbReference type="PROSITE" id="PS51687">
    <property type="entry name" value="SAM_MT_RNA_M5U"/>
    <property type="match status" value="1"/>
</dbReference>
<dbReference type="Proteomes" id="UP000662200">
    <property type="component" value="Unassembled WGS sequence"/>
</dbReference>
<dbReference type="GO" id="GO:0070475">
    <property type="term" value="P:rRNA base methylation"/>
    <property type="evidence" value="ECO:0007669"/>
    <property type="project" value="TreeGrafter"/>
</dbReference>
<keyword evidence="3 4" id="KW-0949">S-adenosyl-L-methionine</keyword>
<feature type="domain" description="TRAM" evidence="5">
    <location>
        <begin position="11"/>
        <end position="72"/>
    </location>
</feature>
<evidence type="ECO:0000256" key="1">
    <source>
        <dbReference type="ARBA" id="ARBA00022603"/>
    </source>
</evidence>
<dbReference type="InterPro" id="IPR012340">
    <property type="entry name" value="NA-bd_OB-fold"/>
</dbReference>
<dbReference type="SUPFAM" id="SSF50249">
    <property type="entry name" value="Nucleic acid-binding proteins"/>
    <property type="match status" value="1"/>
</dbReference>
<comment type="caution">
    <text evidence="6">The sequence shown here is derived from an EMBL/GenBank/DDBJ whole genome shotgun (WGS) entry which is preliminary data.</text>
</comment>
<name>A0A8J3FL75_9ACTN</name>
<feature type="binding site" evidence="4">
    <location>
        <position position="244"/>
    </location>
    <ligand>
        <name>S-adenosyl-L-methionine</name>
        <dbReference type="ChEBI" id="CHEBI:59789"/>
    </ligand>
</feature>
<dbReference type="InterPro" id="IPR029063">
    <property type="entry name" value="SAM-dependent_MTases_sf"/>
</dbReference>
<evidence type="ECO:0000259" key="5">
    <source>
        <dbReference type="PROSITE" id="PS50926"/>
    </source>
</evidence>
<dbReference type="EMBL" id="BMQC01000015">
    <property type="protein sequence ID" value="GGK38879.1"/>
    <property type="molecule type" value="Genomic_DNA"/>
</dbReference>
<dbReference type="Pfam" id="PF05958">
    <property type="entry name" value="tRNA_U5-meth_tr"/>
    <property type="match status" value="1"/>
</dbReference>
<feature type="binding site" evidence="4">
    <location>
        <position position="342"/>
    </location>
    <ligand>
        <name>S-adenosyl-L-methionine</name>
        <dbReference type="ChEBI" id="CHEBI:59789"/>
    </ligand>
</feature>
<evidence type="ECO:0000313" key="6">
    <source>
        <dbReference type="EMBL" id="GGK38879.1"/>
    </source>
</evidence>
<evidence type="ECO:0000256" key="4">
    <source>
        <dbReference type="PROSITE-ProRule" id="PRU01024"/>
    </source>
</evidence>
<dbReference type="Gene3D" id="2.40.50.1070">
    <property type="match status" value="1"/>
</dbReference>
<dbReference type="PANTHER" id="PTHR11061">
    <property type="entry name" value="RNA M5U METHYLTRANSFERASE"/>
    <property type="match status" value="1"/>
</dbReference>
<sequence length="417" mass="43668">MSESRTAPAPEVGEGDVLPLTVGAPAHGGHCVARFGPPPGRVVFVRHALPGEEVLAEVTEVQRGFLRADAVRVLTPSPDRVPAPCRFAHPGGCGGCDLQHASRDAQLRWKTAVVRELLARLGGVGADDLDALDPRVEALPGDADGLGWRTRVRYAVAASGRAGLRVHRSHQVVAVDRCVIAHPAVQDCDVLDRDWPRTDAVSVVVGAEDDRTVLADGAVLTGPGEVVERAGGRRWRLPATAFWQVHPAAAETLGSAVAGLLAPRPGDRIWDLYGGAGLFAAALADAAGGPVDLTIVESAPDGVAAARRNLADLADLRVVADRVEPVLRRHRLPAGVDLVVLDPPRSGAGRQVVRAVAASGARAVAYVACDPAGLARDVRTFAEAGWRLAAVRAYDCFPMTQHVECVALLLPAGRDPA</sequence>
<comment type="similarity">
    <text evidence="4">Belongs to the class I-like SAM-binding methyltransferase superfamily. RNA M5U methyltransferase family.</text>
</comment>